<evidence type="ECO:0000256" key="5">
    <source>
        <dbReference type="ARBA" id="ARBA00022989"/>
    </source>
</evidence>
<keyword evidence="14" id="KW-1185">Reference proteome</keyword>
<evidence type="ECO:0000256" key="1">
    <source>
        <dbReference type="ARBA" id="ARBA00004141"/>
    </source>
</evidence>
<proteinExistence type="inferred from homology"/>
<dbReference type="Pfam" id="PF00858">
    <property type="entry name" value="ASC"/>
    <property type="match status" value="1"/>
</dbReference>
<comment type="similarity">
    <text evidence="12">Belongs to the amiloride-sensitive sodium channel (TC 1.A.6) family.</text>
</comment>
<evidence type="ECO:0000256" key="10">
    <source>
        <dbReference type="ARBA" id="ARBA00023201"/>
    </source>
</evidence>
<dbReference type="EMBL" id="CACRXK020001651">
    <property type="protein sequence ID" value="CAB3990402.1"/>
    <property type="molecule type" value="Genomic_DNA"/>
</dbReference>
<evidence type="ECO:0000313" key="14">
    <source>
        <dbReference type="Proteomes" id="UP001152795"/>
    </source>
</evidence>
<keyword evidence="7 12" id="KW-0406">Ion transport</keyword>
<dbReference type="Proteomes" id="UP001152795">
    <property type="component" value="Unassembled WGS sequence"/>
</dbReference>
<dbReference type="Gene3D" id="1.10.287.770">
    <property type="entry name" value="YojJ-like"/>
    <property type="match status" value="1"/>
</dbReference>
<evidence type="ECO:0000256" key="3">
    <source>
        <dbReference type="ARBA" id="ARBA00022461"/>
    </source>
</evidence>
<keyword evidence="6" id="KW-0915">Sodium</keyword>
<dbReference type="FunFam" id="1.10.287.770:FF:000001">
    <property type="entry name" value="Acid-sensing ion channel subunit 1"/>
    <property type="match status" value="1"/>
</dbReference>
<keyword evidence="10 12" id="KW-0739">Sodium transport</keyword>
<dbReference type="PRINTS" id="PR01078">
    <property type="entry name" value="AMINACHANNEL"/>
</dbReference>
<comment type="caution">
    <text evidence="13">The sequence shown here is derived from an EMBL/GenBank/DDBJ whole genome shotgun (WGS) entry which is preliminary data.</text>
</comment>
<accession>A0A6S7GL24</accession>
<dbReference type="GO" id="GO:0005886">
    <property type="term" value="C:plasma membrane"/>
    <property type="evidence" value="ECO:0007669"/>
    <property type="project" value="TreeGrafter"/>
</dbReference>
<keyword evidence="3 12" id="KW-0894">Sodium channel</keyword>
<keyword evidence="11 12" id="KW-0407">Ion channel</keyword>
<protein>
    <submittedName>
        <fullName evidence="13">Degenerin deg-1-like</fullName>
    </submittedName>
</protein>
<dbReference type="OrthoDB" id="5984445at2759"/>
<evidence type="ECO:0000256" key="7">
    <source>
        <dbReference type="ARBA" id="ARBA00023065"/>
    </source>
</evidence>
<dbReference type="PANTHER" id="PTHR11690:SF248">
    <property type="entry name" value="PICKPOCKET 17, ISOFORM A"/>
    <property type="match status" value="1"/>
</dbReference>
<comment type="subcellular location">
    <subcellularLocation>
        <location evidence="1">Membrane</location>
        <topology evidence="1">Multi-pass membrane protein</topology>
    </subcellularLocation>
</comment>
<evidence type="ECO:0000256" key="9">
    <source>
        <dbReference type="ARBA" id="ARBA00023180"/>
    </source>
</evidence>
<dbReference type="AlphaFoldDB" id="A0A6S7GL24"/>
<name>A0A6S7GL24_PARCT</name>
<keyword evidence="9" id="KW-0325">Glycoprotein</keyword>
<keyword evidence="2 12" id="KW-0813">Transport</keyword>
<evidence type="ECO:0000256" key="12">
    <source>
        <dbReference type="RuleBase" id="RU000679"/>
    </source>
</evidence>
<organism evidence="13 14">
    <name type="scientific">Paramuricea clavata</name>
    <name type="common">Red gorgonian</name>
    <name type="synonym">Violescent sea-whip</name>
    <dbReference type="NCBI Taxonomy" id="317549"/>
    <lineage>
        <taxon>Eukaryota</taxon>
        <taxon>Metazoa</taxon>
        <taxon>Cnidaria</taxon>
        <taxon>Anthozoa</taxon>
        <taxon>Octocorallia</taxon>
        <taxon>Malacalcyonacea</taxon>
        <taxon>Plexauridae</taxon>
        <taxon>Paramuricea</taxon>
    </lineage>
</organism>
<reference evidence="13" key="1">
    <citation type="submission" date="2020-04" db="EMBL/GenBank/DDBJ databases">
        <authorList>
            <person name="Alioto T."/>
            <person name="Alioto T."/>
            <person name="Gomez Garrido J."/>
        </authorList>
    </citation>
    <scope>NUCLEOTIDE SEQUENCE</scope>
    <source>
        <strain evidence="13">A484AB</strain>
    </source>
</reference>
<dbReference type="GO" id="GO:0015280">
    <property type="term" value="F:ligand-gated sodium channel activity"/>
    <property type="evidence" value="ECO:0007669"/>
    <property type="project" value="TreeGrafter"/>
</dbReference>
<evidence type="ECO:0000256" key="4">
    <source>
        <dbReference type="ARBA" id="ARBA00022692"/>
    </source>
</evidence>
<keyword evidence="5" id="KW-1133">Transmembrane helix</keyword>
<keyword evidence="8" id="KW-0472">Membrane</keyword>
<evidence type="ECO:0000256" key="2">
    <source>
        <dbReference type="ARBA" id="ARBA00022448"/>
    </source>
</evidence>
<evidence type="ECO:0000256" key="11">
    <source>
        <dbReference type="ARBA" id="ARBA00023303"/>
    </source>
</evidence>
<dbReference type="InterPro" id="IPR001873">
    <property type="entry name" value="ENaC"/>
</dbReference>
<gene>
    <name evidence="13" type="ORF">PACLA_8A071776</name>
</gene>
<keyword evidence="4 12" id="KW-0812">Transmembrane</keyword>
<evidence type="ECO:0000256" key="6">
    <source>
        <dbReference type="ARBA" id="ARBA00023053"/>
    </source>
</evidence>
<evidence type="ECO:0000256" key="8">
    <source>
        <dbReference type="ARBA" id="ARBA00023136"/>
    </source>
</evidence>
<dbReference type="Gene3D" id="1.10.287.820">
    <property type="entry name" value="Acid-sensing ion channel domain"/>
    <property type="match status" value="1"/>
</dbReference>
<feature type="non-terminal residue" evidence="13">
    <location>
        <position position="229"/>
    </location>
</feature>
<sequence>RSKVQEVQGPESITRVDPFKNGSCHASLTLSTRNIYRNYLNGAANKYTVKACLESCLARAQFSKCKCSDAKYAGYVERLCNEPDELTCMNSVRSSFKNNRLGCTEQCPQPCEHHSYRYTIMTSTLTTKAKETKKKDKFANKKDPSFDFDDNFLRVKIFYDELNLEKVVQSTYYDLQTLLGDIGGQMGLWIGISVISVAEFGDLLISLCIVATRKSRDRKKTKTSEMEMH</sequence>
<evidence type="ECO:0000313" key="13">
    <source>
        <dbReference type="EMBL" id="CAB3990402.1"/>
    </source>
</evidence>
<dbReference type="PANTHER" id="PTHR11690">
    <property type="entry name" value="AMILORIDE-SENSITIVE SODIUM CHANNEL-RELATED"/>
    <property type="match status" value="1"/>
</dbReference>